<keyword evidence="8" id="KW-1185">Reference proteome</keyword>
<evidence type="ECO:0000256" key="4">
    <source>
        <dbReference type="SAM" id="MobiDB-lite"/>
    </source>
</evidence>
<keyword evidence="5" id="KW-0472">Membrane</keyword>
<protein>
    <submittedName>
        <fullName evidence="7">Nuclease</fullName>
    </submittedName>
</protein>
<accession>A0A2K4MUJ6</accession>
<evidence type="ECO:0000313" key="7">
    <source>
        <dbReference type="EMBL" id="POB00456.1"/>
    </source>
</evidence>
<dbReference type="Pfam" id="PF08774">
    <property type="entry name" value="VRR_NUC"/>
    <property type="match status" value="1"/>
</dbReference>
<dbReference type="RefSeq" id="WP_103316968.1">
    <property type="nucleotide sequence ID" value="NZ_PPTF01000006.1"/>
</dbReference>
<feature type="transmembrane region" description="Helical" evidence="5">
    <location>
        <begin position="372"/>
        <end position="391"/>
    </location>
</feature>
<keyword evidence="5" id="KW-0812">Transmembrane</keyword>
<gene>
    <name evidence="7" type="ORF">C2134_01510</name>
</gene>
<feature type="region of interest" description="Disordered" evidence="4">
    <location>
        <begin position="204"/>
        <end position="230"/>
    </location>
</feature>
<dbReference type="SMART" id="SM00990">
    <property type="entry name" value="VRR_NUC"/>
    <property type="match status" value="1"/>
</dbReference>
<reference evidence="7 8" key="1">
    <citation type="submission" date="2018-01" db="EMBL/GenBank/DDBJ databases">
        <title>Genomic Sequence of Chromobacterium MWU13-2610 from wild cranberry bogs within the Cape Cod National Seashore.</title>
        <authorList>
            <person name="O'Hara-Hanley K."/>
            <person name="Soby S."/>
            <person name="Harrison A."/>
        </authorList>
    </citation>
    <scope>NUCLEOTIDE SEQUENCE [LARGE SCALE GENOMIC DNA]</scope>
    <source>
        <strain evidence="7 8">MWU13-2610</strain>
    </source>
</reference>
<keyword evidence="5" id="KW-1133">Transmembrane helix</keyword>
<evidence type="ECO:0000256" key="2">
    <source>
        <dbReference type="ARBA" id="ARBA00022722"/>
    </source>
</evidence>
<evidence type="ECO:0000256" key="3">
    <source>
        <dbReference type="ARBA" id="ARBA00022801"/>
    </source>
</evidence>
<feature type="compositionally biased region" description="Low complexity" evidence="4">
    <location>
        <begin position="207"/>
        <end position="226"/>
    </location>
</feature>
<feature type="transmembrane region" description="Helical" evidence="5">
    <location>
        <begin position="343"/>
        <end position="366"/>
    </location>
</feature>
<proteinExistence type="predicted"/>
<keyword evidence="2" id="KW-0540">Nuclease</keyword>
<comment type="cofactor">
    <cofactor evidence="1">
        <name>Mg(2+)</name>
        <dbReference type="ChEBI" id="CHEBI:18420"/>
    </cofactor>
</comment>
<dbReference type="AlphaFoldDB" id="A0A2K4MUJ6"/>
<comment type="caution">
    <text evidence="7">The sequence shown here is derived from an EMBL/GenBank/DDBJ whole genome shotgun (WGS) entry which is preliminary data.</text>
</comment>
<sequence length="392" mass="43529">MAKYQPAGGTMTIVEERPEYARLPQPDNKPYLTEKADVAVLAPKSVGVTSKKTGRTYNLNMRQITMSNLIRLDEYSHEYKWFYKAEVSFDLTRNPPVPFLSSSLRADGANRRHTINPFPKGLSKGYLRRPDLIIVKDKGTRWPGRAAADHDGVAHGDNLARVVEIKFPGDEFGRGQEDAYKRIAGGDDRFTVLDVLDKKKKKEASESVKAPVFSPQPQAKSKSQSQRVPAPIYSPVPVSTPGYIQDWGLQLQRELNEMWANAKKGMTGLAQDTQAWLASEAAWLLESGRWVRDQASHAWTWVNEQGQVLARWTEEQLKAAWAKIERYCDIAWDEIRQIEWGQILLNVGKVVVGIALVVSMAVVMVLALPAELVAGFLACVGILGGATVASAA</sequence>
<evidence type="ECO:0000256" key="5">
    <source>
        <dbReference type="SAM" id="Phobius"/>
    </source>
</evidence>
<evidence type="ECO:0000256" key="1">
    <source>
        <dbReference type="ARBA" id="ARBA00001946"/>
    </source>
</evidence>
<evidence type="ECO:0000259" key="6">
    <source>
        <dbReference type="SMART" id="SM00990"/>
    </source>
</evidence>
<dbReference type="Proteomes" id="UP000236416">
    <property type="component" value="Unassembled WGS sequence"/>
</dbReference>
<dbReference type="GO" id="GO:0004518">
    <property type="term" value="F:nuclease activity"/>
    <property type="evidence" value="ECO:0007669"/>
    <property type="project" value="UniProtKB-KW"/>
</dbReference>
<keyword evidence="3" id="KW-0378">Hydrolase</keyword>
<dbReference type="InterPro" id="IPR014883">
    <property type="entry name" value="VRR_NUC"/>
</dbReference>
<feature type="domain" description="VRR-NUC" evidence="6">
    <location>
        <begin position="80"/>
        <end position="197"/>
    </location>
</feature>
<organism evidence="7 8">
    <name type="scientific">Chromobacterium sinusclupearum</name>
    <dbReference type="NCBI Taxonomy" id="2077146"/>
    <lineage>
        <taxon>Bacteria</taxon>
        <taxon>Pseudomonadati</taxon>
        <taxon>Pseudomonadota</taxon>
        <taxon>Betaproteobacteria</taxon>
        <taxon>Neisseriales</taxon>
        <taxon>Chromobacteriaceae</taxon>
        <taxon>Chromobacterium</taxon>
    </lineage>
</organism>
<name>A0A2K4MUJ6_9NEIS</name>
<dbReference type="GO" id="GO:0016788">
    <property type="term" value="F:hydrolase activity, acting on ester bonds"/>
    <property type="evidence" value="ECO:0007669"/>
    <property type="project" value="InterPro"/>
</dbReference>
<dbReference type="EMBL" id="PPTF01000006">
    <property type="protein sequence ID" value="POB00456.1"/>
    <property type="molecule type" value="Genomic_DNA"/>
</dbReference>
<evidence type="ECO:0000313" key="8">
    <source>
        <dbReference type="Proteomes" id="UP000236416"/>
    </source>
</evidence>